<gene>
    <name evidence="2" type="ORF">MST27_04835</name>
</gene>
<dbReference type="Gene3D" id="1.10.30.50">
    <property type="match status" value="1"/>
</dbReference>
<dbReference type="Proteomes" id="UP001139682">
    <property type="component" value="Unassembled WGS sequence"/>
</dbReference>
<evidence type="ECO:0000313" key="2">
    <source>
        <dbReference type="EMBL" id="MCJ0972691.1"/>
    </source>
</evidence>
<dbReference type="SMART" id="SM00507">
    <property type="entry name" value="HNHc"/>
    <property type="match status" value="1"/>
</dbReference>
<dbReference type="InterPro" id="IPR003615">
    <property type="entry name" value="HNH_nuc"/>
</dbReference>
<sequence>MAKLKMHKPHQLKMADTQPIKVAVVADRRITGRRLQARRYAVWLRDPTCAMCGRVVAYPSGFELDHVVPLFMGGEDVEENCQVLCVHVEMVDGQRVKTGCHVSKSATEQQP</sequence>
<evidence type="ECO:0000259" key="1">
    <source>
        <dbReference type="SMART" id="SM00507"/>
    </source>
</evidence>
<dbReference type="GO" id="GO:0008270">
    <property type="term" value="F:zinc ion binding"/>
    <property type="evidence" value="ECO:0007669"/>
    <property type="project" value="InterPro"/>
</dbReference>
<keyword evidence="3" id="KW-1185">Reference proteome</keyword>
<organism evidence="2 3">
    <name type="scientific">Stutzerimonas marianensis</name>
    <dbReference type="NCBI Taxonomy" id="2929513"/>
    <lineage>
        <taxon>Bacteria</taxon>
        <taxon>Pseudomonadati</taxon>
        <taxon>Pseudomonadota</taxon>
        <taxon>Gammaproteobacteria</taxon>
        <taxon>Pseudomonadales</taxon>
        <taxon>Pseudomonadaceae</taxon>
        <taxon>Stutzerimonas</taxon>
    </lineage>
</organism>
<reference evidence="2" key="1">
    <citation type="submission" date="2022-03" db="EMBL/GenBank/DDBJ databases">
        <title>Pseudomonas marianensis sp. nov., a marine bacterium isolated from deep-sea sediments of the Mariana Trench.</title>
        <authorList>
            <person name="Wei Y."/>
        </authorList>
    </citation>
    <scope>NUCLEOTIDE SEQUENCE</scope>
    <source>
        <strain evidence="2">PS1</strain>
    </source>
</reference>
<evidence type="ECO:0000313" key="3">
    <source>
        <dbReference type="Proteomes" id="UP001139682"/>
    </source>
</evidence>
<dbReference type="Pfam" id="PF01844">
    <property type="entry name" value="HNH"/>
    <property type="match status" value="1"/>
</dbReference>
<dbReference type="EMBL" id="JALGRD010000002">
    <property type="protein sequence ID" value="MCJ0972691.1"/>
    <property type="molecule type" value="Genomic_DNA"/>
</dbReference>
<dbReference type="AlphaFoldDB" id="A0A9X1W0N1"/>
<dbReference type="GO" id="GO:0004519">
    <property type="term" value="F:endonuclease activity"/>
    <property type="evidence" value="ECO:0007669"/>
    <property type="project" value="UniProtKB-KW"/>
</dbReference>
<name>A0A9X1W0N1_9GAMM</name>
<keyword evidence="2" id="KW-0540">Nuclease</keyword>
<proteinExistence type="predicted"/>
<keyword evidence="2" id="KW-0378">Hydrolase</keyword>
<accession>A0A9X1W0N1</accession>
<dbReference type="GO" id="GO:0003676">
    <property type="term" value="F:nucleic acid binding"/>
    <property type="evidence" value="ECO:0007669"/>
    <property type="project" value="InterPro"/>
</dbReference>
<feature type="domain" description="HNH nuclease" evidence="1">
    <location>
        <begin position="37"/>
        <end position="90"/>
    </location>
</feature>
<keyword evidence="2" id="KW-0255">Endonuclease</keyword>
<dbReference type="RefSeq" id="WP_243604875.1">
    <property type="nucleotide sequence ID" value="NZ_JALGRD010000002.1"/>
</dbReference>
<dbReference type="InterPro" id="IPR002711">
    <property type="entry name" value="HNH"/>
</dbReference>
<protein>
    <submittedName>
        <fullName evidence="2">HNH endonuclease</fullName>
    </submittedName>
</protein>
<comment type="caution">
    <text evidence="2">The sequence shown here is derived from an EMBL/GenBank/DDBJ whole genome shotgun (WGS) entry which is preliminary data.</text>
</comment>
<dbReference type="CDD" id="cd00085">
    <property type="entry name" value="HNHc"/>
    <property type="match status" value="1"/>
</dbReference>